<dbReference type="GO" id="GO:0071713">
    <property type="term" value="F:para-aminobenzoyl-glutamate hydrolase activity"/>
    <property type="evidence" value="ECO:0007669"/>
    <property type="project" value="TreeGrafter"/>
</dbReference>
<dbReference type="STRING" id="994573.T472_0211620"/>
<feature type="domain" description="Peptidase M20 dimerisation" evidence="1">
    <location>
        <begin position="188"/>
        <end position="280"/>
    </location>
</feature>
<dbReference type="InterPro" id="IPR011650">
    <property type="entry name" value="Peptidase_M20_dimer"/>
</dbReference>
<evidence type="ECO:0000313" key="2">
    <source>
        <dbReference type="EMBL" id="ETA80405.1"/>
    </source>
</evidence>
<proteinExistence type="predicted"/>
<dbReference type="PANTHER" id="PTHR30575">
    <property type="entry name" value="PEPTIDASE M20"/>
    <property type="match status" value="1"/>
</dbReference>
<dbReference type="Pfam" id="PF01546">
    <property type="entry name" value="Peptidase_M20"/>
    <property type="match status" value="1"/>
</dbReference>
<protein>
    <submittedName>
        <fullName evidence="2">Peptidase M20</fullName>
    </submittedName>
</protein>
<organism evidence="2 3">
    <name type="scientific">Youngiibacter fragilis 232.1</name>
    <dbReference type="NCBI Taxonomy" id="994573"/>
    <lineage>
        <taxon>Bacteria</taxon>
        <taxon>Bacillati</taxon>
        <taxon>Bacillota</taxon>
        <taxon>Clostridia</taxon>
        <taxon>Eubacteriales</taxon>
        <taxon>Clostridiaceae</taxon>
        <taxon>Youngiibacter</taxon>
    </lineage>
</organism>
<sequence>MLMDKKKWLMDSIERKSGLYADISDRIWGYAETRFDVKKSADLYIGFLKNEGFEVVRGIAGMEHAFVAAFGSGKPVIGVLAEYDALANMSQAADIAEKCILEAGANGHGCGHNALGAGSLAGAVGIKDLMAEFGLKGTVKLYGCPAEETGYGKAFMARNGDFQGVDAFLTWHPMDVTEVWGKSSLAVLQMHFDFRGVSSHAGAAPELGRSALDAAELMNIGVNFLREHIIDDARIHYAFTDAGGLSANVVQAAASLHYLIRAPKQDQVKAIYERVLKIAKGAAMMTETEVNIRWDSACANYIVNRSLAKAMHENMKSVFPLPFTGEELKYEGQFFETLSEEMRKTLHTRAKSMFPSGSREFIDNTAGKALNDELGELVFSDKPMTGSTDVADPSWLAPTAQLNVACMPHGTPPHSWQWVATGKSSVVHKGLIAAGKVIAMTALDILEDMKLLEDAKREHMDNLGGEQYVCMIPEDVMPG</sequence>
<dbReference type="SUPFAM" id="SSF53187">
    <property type="entry name" value="Zn-dependent exopeptidases"/>
    <property type="match status" value="1"/>
</dbReference>
<dbReference type="NCBIfam" id="TIGR01891">
    <property type="entry name" value="amidohydrolases"/>
    <property type="match status" value="1"/>
</dbReference>
<dbReference type="Gene3D" id="3.30.70.360">
    <property type="match status" value="1"/>
</dbReference>
<dbReference type="FunFam" id="3.30.70.360:FF:000004">
    <property type="entry name" value="Peptidase M20 domain-containing protein 2"/>
    <property type="match status" value="1"/>
</dbReference>
<dbReference type="InterPro" id="IPR002933">
    <property type="entry name" value="Peptidase_M20"/>
</dbReference>
<dbReference type="PATRIC" id="fig|994573.3.peg.2162"/>
<comment type="caution">
    <text evidence="2">The sequence shown here is derived from an EMBL/GenBank/DDBJ whole genome shotgun (WGS) entry which is preliminary data.</text>
</comment>
<dbReference type="eggNOG" id="COG1473">
    <property type="taxonomic scope" value="Bacteria"/>
</dbReference>
<dbReference type="InterPro" id="IPR017439">
    <property type="entry name" value="Amidohydrolase"/>
</dbReference>
<dbReference type="Proteomes" id="UP000017747">
    <property type="component" value="Unassembled WGS sequence"/>
</dbReference>
<dbReference type="PANTHER" id="PTHR30575:SF0">
    <property type="entry name" value="XAA-ARG DIPEPTIDASE"/>
    <property type="match status" value="1"/>
</dbReference>
<accession>V7I2D5</accession>
<dbReference type="PIRSF" id="PIRSF037227">
    <property type="entry name" value="Aminobenzoyl-glu_utiliz_pB"/>
    <property type="match status" value="1"/>
</dbReference>
<name>V7I2D5_9CLOT</name>
<dbReference type="GO" id="GO:0005737">
    <property type="term" value="C:cytoplasm"/>
    <property type="evidence" value="ECO:0007669"/>
    <property type="project" value="TreeGrafter"/>
</dbReference>
<dbReference type="Gene3D" id="3.40.630.10">
    <property type="entry name" value="Zn peptidases"/>
    <property type="match status" value="2"/>
</dbReference>
<dbReference type="InterPro" id="IPR052030">
    <property type="entry name" value="Peptidase_M20/M20A_hydrolases"/>
</dbReference>
<evidence type="ECO:0000259" key="1">
    <source>
        <dbReference type="Pfam" id="PF07687"/>
    </source>
</evidence>
<dbReference type="InterPro" id="IPR036264">
    <property type="entry name" value="Bact_exopeptidase_dim_dom"/>
</dbReference>
<dbReference type="CDD" id="cd05673">
    <property type="entry name" value="M20_Acy1L2_AbgB"/>
    <property type="match status" value="1"/>
</dbReference>
<keyword evidence="3" id="KW-1185">Reference proteome</keyword>
<gene>
    <name evidence="2" type="ORF">T472_0211620</name>
</gene>
<dbReference type="SUPFAM" id="SSF55031">
    <property type="entry name" value="Bacterial exopeptidase dimerisation domain"/>
    <property type="match status" value="1"/>
</dbReference>
<dbReference type="InterPro" id="IPR017145">
    <property type="entry name" value="Aminobenzoyl-glu_utiliz_pB"/>
</dbReference>
<dbReference type="GO" id="GO:0046657">
    <property type="term" value="P:folic acid catabolic process"/>
    <property type="evidence" value="ECO:0007669"/>
    <property type="project" value="TreeGrafter"/>
</dbReference>
<dbReference type="EMBL" id="AXUN02000181">
    <property type="protein sequence ID" value="ETA80405.1"/>
    <property type="molecule type" value="Genomic_DNA"/>
</dbReference>
<dbReference type="Pfam" id="PF07687">
    <property type="entry name" value="M20_dimer"/>
    <property type="match status" value="1"/>
</dbReference>
<dbReference type="GO" id="GO:0016805">
    <property type="term" value="F:dipeptidase activity"/>
    <property type="evidence" value="ECO:0007669"/>
    <property type="project" value="TreeGrafter"/>
</dbReference>
<dbReference type="AlphaFoldDB" id="V7I2D5"/>
<reference evidence="2 3" key="1">
    <citation type="journal article" date="2014" name="Genome Announc.">
        <title>Genome Sequence of Youngiibacter fragilis, the Type Strain of the Genus Youngiibacter.</title>
        <authorList>
            <person name="Wawrik C.B."/>
            <person name="Callaghan A.V."/>
            <person name="Stamps B.W."/>
            <person name="Wawrik B."/>
        </authorList>
    </citation>
    <scope>NUCLEOTIDE SEQUENCE [LARGE SCALE GENOMIC DNA]</scope>
    <source>
        <strain evidence="2 3">232.1</strain>
    </source>
</reference>
<evidence type="ECO:0000313" key="3">
    <source>
        <dbReference type="Proteomes" id="UP000017747"/>
    </source>
</evidence>